<evidence type="ECO:0000313" key="3">
    <source>
        <dbReference type="EMBL" id="AFZ13457.1"/>
    </source>
</evidence>
<reference evidence="3 4" key="1">
    <citation type="submission" date="2012-06" db="EMBL/GenBank/DDBJ databases">
        <title>Finished chromosome of genome of Crinalium epipsammum PCC 9333.</title>
        <authorList>
            <consortium name="US DOE Joint Genome Institute"/>
            <person name="Gugger M."/>
            <person name="Coursin T."/>
            <person name="Rippka R."/>
            <person name="Tandeau De Marsac N."/>
            <person name="Huntemann M."/>
            <person name="Wei C.-L."/>
            <person name="Han J."/>
            <person name="Detter J.C."/>
            <person name="Han C."/>
            <person name="Tapia R."/>
            <person name="Davenport K."/>
            <person name="Daligault H."/>
            <person name="Erkkila T."/>
            <person name="Gu W."/>
            <person name="Munk A.C.C."/>
            <person name="Teshima H."/>
            <person name="Xu Y."/>
            <person name="Chain P."/>
            <person name="Chen A."/>
            <person name="Krypides N."/>
            <person name="Mavromatis K."/>
            <person name="Markowitz V."/>
            <person name="Szeto E."/>
            <person name="Ivanova N."/>
            <person name="Mikhailova N."/>
            <person name="Ovchinnikova G."/>
            <person name="Pagani I."/>
            <person name="Pati A."/>
            <person name="Goodwin L."/>
            <person name="Peters L."/>
            <person name="Pitluck S."/>
            <person name="Woyke T."/>
            <person name="Kerfeld C."/>
        </authorList>
    </citation>
    <scope>NUCLEOTIDE SEQUENCE [LARGE SCALE GENOMIC DNA]</scope>
    <source>
        <strain evidence="3 4">PCC 9333</strain>
    </source>
</reference>
<dbReference type="Pfam" id="PF02113">
    <property type="entry name" value="Peptidase_S13"/>
    <property type="match status" value="2"/>
</dbReference>
<dbReference type="EMBL" id="CP003620">
    <property type="protein sequence ID" value="AFZ13457.1"/>
    <property type="molecule type" value="Genomic_DNA"/>
</dbReference>
<organism evidence="3 4">
    <name type="scientific">Crinalium epipsammum PCC 9333</name>
    <dbReference type="NCBI Taxonomy" id="1173022"/>
    <lineage>
        <taxon>Bacteria</taxon>
        <taxon>Bacillati</taxon>
        <taxon>Cyanobacteriota</taxon>
        <taxon>Cyanophyceae</taxon>
        <taxon>Gomontiellales</taxon>
        <taxon>Gomontiellaceae</taxon>
        <taxon>Crinalium</taxon>
    </lineage>
</organism>
<gene>
    <name evidence="3" type="ORF">Cri9333_2595</name>
</gene>
<evidence type="ECO:0000256" key="1">
    <source>
        <dbReference type="ARBA" id="ARBA00006096"/>
    </source>
</evidence>
<dbReference type="GO" id="GO:0006508">
    <property type="term" value="P:proteolysis"/>
    <property type="evidence" value="ECO:0007669"/>
    <property type="project" value="InterPro"/>
</dbReference>
<dbReference type="PANTHER" id="PTHR30023:SF0">
    <property type="entry name" value="PENICILLIN-SENSITIVE CARBOXYPEPTIDASE A"/>
    <property type="match status" value="1"/>
</dbReference>
<dbReference type="MEROPS" id="S13.003"/>
<dbReference type="Gene3D" id="3.40.710.10">
    <property type="entry name" value="DD-peptidase/beta-lactamase superfamily"/>
    <property type="match status" value="1"/>
</dbReference>
<dbReference type="OrthoDB" id="9802627at2"/>
<dbReference type="Gene3D" id="3.50.80.20">
    <property type="entry name" value="D-Ala-D-Ala carboxypeptidase C, peptidase S13"/>
    <property type="match status" value="1"/>
</dbReference>
<dbReference type="RefSeq" id="WP_015203571.1">
    <property type="nucleotide sequence ID" value="NC_019753.1"/>
</dbReference>
<dbReference type="STRING" id="1173022.Cri9333_2595"/>
<dbReference type="KEGG" id="cep:Cri9333_2595"/>
<comment type="similarity">
    <text evidence="1">Belongs to the peptidase S13 family.</text>
</comment>
<evidence type="ECO:0000256" key="2">
    <source>
        <dbReference type="ARBA" id="ARBA00022801"/>
    </source>
</evidence>
<dbReference type="HOGENOM" id="CLU_047821_0_0_3"/>
<dbReference type="PATRIC" id="fig|1173022.3.peg.2807"/>
<keyword evidence="2" id="KW-0378">Hydrolase</keyword>
<dbReference type="SUPFAM" id="SSF56601">
    <property type="entry name" value="beta-lactamase/transpeptidase-like"/>
    <property type="match status" value="1"/>
</dbReference>
<keyword evidence="3" id="KW-0121">Carboxypeptidase</keyword>
<sequence length="440" mass="48331">MLQLFSSGLLSLWLENAGVNAKINPSTLLTWQGVPVFMLPKATEPSVENTLRQYLQQLTAQGMLTANQGIWIQSGSTLLINHQGTVPLPAASLTKTATTLAALETWGTKHQFETLISATGPINNGVLQGDLVITGVGDPFFVWEEAIALGNSLNQIGIRQVTGKLVISGNFYMNYKFDPQEAGQLLQLALNSSTWTPLITSQYLQMRKGTAKPQVVINGGVEVATLPNPYQVLLLRHRSMTLIQILKQMNIYSNNEMSEMLARSLGGHQAVMQIAARAANFPPEEIQLVNGSGLGMENRISARAASNMFMTIQRYLQPQNLTIADLFPVSGRDRAGTMETRHIPTGTIVKTGTLNEVSALSGVMPTRDRSLVWFTIINRGTDITRLRSQQDQLLQKLLQRWEKPLEIPMAIIPRTDTANASKYLGDPGRNEIASKTVKVN</sequence>
<dbReference type="InterPro" id="IPR000667">
    <property type="entry name" value="Peptidase_S13"/>
</dbReference>
<protein>
    <submittedName>
        <fullName evidence="3">Peptidase S13 D-Ala-D-Ala carboxypeptidase C</fullName>
    </submittedName>
</protein>
<dbReference type="InterPro" id="IPR012338">
    <property type="entry name" value="Beta-lactam/transpept-like"/>
</dbReference>
<name>K9W123_9CYAN</name>
<keyword evidence="3" id="KW-0645">Protease</keyword>
<dbReference type="GO" id="GO:0004185">
    <property type="term" value="F:serine-type carboxypeptidase activity"/>
    <property type="evidence" value="ECO:0007669"/>
    <property type="project" value="InterPro"/>
</dbReference>
<dbReference type="eggNOG" id="COG2027">
    <property type="taxonomic scope" value="Bacteria"/>
</dbReference>
<dbReference type="GO" id="GO:0000270">
    <property type="term" value="P:peptidoglycan metabolic process"/>
    <property type="evidence" value="ECO:0007669"/>
    <property type="project" value="TreeGrafter"/>
</dbReference>
<evidence type="ECO:0000313" key="4">
    <source>
        <dbReference type="Proteomes" id="UP000010472"/>
    </source>
</evidence>
<dbReference type="AlphaFoldDB" id="K9W123"/>
<accession>K9W123</accession>
<dbReference type="PRINTS" id="PR00922">
    <property type="entry name" value="DADACBPTASE3"/>
</dbReference>
<keyword evidence="4" id="KW-1185">Reference proteome</keyword>
<dbReference type="Proteomes" id="UP000010472">
    <property type="component" value="Chromosome"/>
</dbReference>
<dbReference type="PANTHER" id="PTHR30023">
    <property type="entry name" value="D-ALANYL-D-ALANINE CARBOXYPEPTIDASE"/>
    <property type="match status" value="1"/>
</dbReference>
<proteinExistence type="inferred from homology"/>